<proteinExistence type="predicted"/>
<keyword evidence="2" id="KW-1185">Reference proteome</keyword>
<evidence type="ECO:0000313" key="1">
    <source>
        <dbReference type="EMBL" id="KAI4459928.1"/>
    </source>
</evidence>
<accession>A0ACB9SZB6</accession>
<dbReference type="EMBL" id="CM043020">
    <property type="protein sequence ID" value="KAI4459928.1"/>
    <property type="molecule type" value="Genomic_DNA"/>
</dbReference>
<sequence length="223" mass="26443">MEDLLNIFELDESSSSSEEEEIEMELFLPNPRNLRIPSRIENFVEITVENFTNKEFQENFRISRQTFFNLLQRIFRNSDIYHKFITERQNYFGYDEYIIGDKAYPVTGWCITPYIDRGRLTERQIQFNTIHARTRQVIERSFALLFGRFRRLKYLDMNRVDLIPSTIIAACTLHNICLMQPDDVFGEYVNEGFAIVNNGEDVAGREDQQNEGHIRRDYLAANL</sequence>
<protein>
    <submittedName>
        <fullName evidence="1">Uncharacterized protein</fullName>
    </submittedName>
</protein>
<name>A0ACB9SZB6_HOLOL</name>
<comment type="caution">
    <text evidence="1">The sequence shown here is derived from an EMBL/GenBank/DDBJ whole genome shotgun (WGS) entry which is preliminary data.</text>
</comment>
<dbReference type="Proteomes" id="UP001056778">
    <property type="component" value="Chromosome 6"/>
</dbReference>
<reference evidence="1" key="1">
    <citation type="submission" date="2022-04" db="EMBL/GenBank/DDBJ databases">
        <title>Chromosome-scale genome assembly of Holotrichia oblita Faldermann.</title>
        <authorList>
            <person name="Rongchong L."/>
        </authorList>
    </citation>
    <scope>NUCLEOTIDE SEQUENCE</scope>
    <source>
        <strain evidence="1">81SQS9</strain>
    </source>
</reference>
<gene>
    <name evidence="1" type="ORF">MML48_6g00019963</name>
</gene>
<evidence type="ECO:0000313" key="2">
    <source>
        <dbReference type="Proteomes" id="UP001056778"/>
    </source>
</evidence>
<organism evidence="1 2">
    <name type="scientific">Holotrichia oblita</name>
    <name type="common">Chafer beetle</name>
    <dbReference type="NCBI Taxonomy" id="644536"/>
    <lineage>
        <taxon>Eukaryota</taxon>
        <taxon>Metazoa</taxon>
        <taxon>Ecdysozoa</taxon>
        <taxon>Arthropoda</taxon>
        <taxon>Hexapoda</taxon>
        <taxon>Insecta</taxon>
        <taxon>Pterygota</taxon>
        <taxon>Neoptera</taxon>
        <taxon>Endopterygota</taxon>
        <taxon>Coleoptera</taxon>
        <taxon>Polyphaga</taxon>
        <taxon>Scarabaeiformia</taxon>
        <taxon>Scarabaeidae</taxon>
        <taxon>Melolonthinae</taxon>
        <taxon>Holotrichia</taxon>
    </lineage>
</organism>